<evidence type="ECO:0000256" key="4">
    <source>
        <dbReference type="SAM" id="SignalP"/>
    </source>
</evidence>
<proteinExistence type="inferred from homology"/>
<dbReference type="InterPro" id="IPR001460">
    <property type="entry name" value="PCN-bd_Tpept"/>
</dbReference>
<dbReference type="InterPro" id="IPR005311">
    <property type="entry name" value="PBP_dimer"/>
</dbReference>
<evidence type="ECO:0000259" key="5">
    <source>
        <dbReference type="Pfam" id="PF00905"/>
    </source>
</evidence>
<comment type="subcellular location">
    <subcellularLocation>
        <location evidence="1">Membrane</location>
    </subcellularLocation>
</comment>
<dbReference type="PANTHER" id="PTHR30627">
    <property type="entry name" value="PEPTIDOGLYCAN D,D-TRANSPEPTIDASE"/>
    <property type="match status" value="1"/>
</dbReference>
<name>A0ABS4G4K5_9CLOT</name>
<dbReference type="Gene3D" id="3.40.710.10">
    <property type="entry name" value="DD-peptidase/beta-lactamase superfamily"/>
    <property type="match status" value="1"/>
</dbReference>
<dbReference type="Proteomes" id="UP001519271">
    <property type="component" value="Unassembled WGS sequence"/>
</dbReference>
<dbReference type="Gene3D" id="3.10.450.100">
    <property type="entry name" value="NTF2-like, domain 1"/>
    <property type="match status" value="1"/>
</dbReference>
<dbReference type="Gene3D" id="3.90.1310.10">
    <property type="entry name" value="Penicillin-binding protein 2a (Domain 2)"/>
    <property type="match status" value="1"/>
</dbReference>
<sequence length="675" mass="73896">MKKLLFFLFIILFLIAATSCDEEKHDPLGTYNSYKAAFAAMDYSAMYDNLDSSSKSKMTKEAYVELYKDFYGAISVTEASVTDRMEDIDLQRKAEGEETIRVPVDINLVTGIGAKKFSTDIKLVRESDQDENQNFMVSFSLDLVYEGFKSTDKIVEQEVGPERGRILDRNMKVLAEDREVIWIGMVPGQFGNVREKSIDALASAFGVSRGYITGRLGLSWVKPETFVDMIKVSMDDKAAVEALIVSNSGITYRITRDRIYPYGEAAAHLTGFVGLATREEYAVLKTLGYSITAKAGRSGLEIIYEEELRGRTGTQKVLVDKDGNLKEVLSNDHNNRGKDIVLTIDIDQQLKLYGAMSGDKGTASLVNYKDGEILALVSLPSYDPNRMILGHTEAYYDSLLKDAGKPLLNRFTKLYPPGATLVPLVSASAIETGSQAVSLISEVQGTSWQKEPSWGSYFIKRATDPGTPVDLEKAFINSDNIFFAQMALKLGEKEFIEALQRFGISEDHDATFDFQKSQAANLGAMNSEILLADSGYGQGQVLFNSLTLPRALTAIADSGNLKGIKLVKDAPQAETRNVLSAETANRVLELMRKSVDDPTGTGNAAFIEGRAIAGKTGISEVGSGTARTRYGWFTAIELDEGSPYITTVMVEGLGDRGPGYAAGKVRAFLTGQLPD</sequence>
<protein>
    <submittedName>
        <fullName evidence="8">Penicillin-binding protein</fullName>
    </submittedName>
</protein>
<gene>
    <name evidence="8" type="ORF">J2Z34_001955</name>
</gene>
<dbReference type="InterPro" id="IPR007887">
    <property type="entry name" value="MecA_N"/>
</dbReference>
<dbReference type="InterPro" id="IPR032710">
    <property type="entry name" value="NTF2-like_dom_sf"/>
</dbReference>
<feature type="signal peptide" evidence="4">
    <location>
        <begin position="1"/>
        <end position="19"/>
    </location>
</feature>
<feature type="chain" id="PRO_5047053485" evidence="4">
    <location>
        <begin position="20"/>
        <end position="675"/>
    </location>
</feature>
<keyword evidence="4" id="KW-0732">Signal</keyword>
<dbReference type="SUPFAM" id="SSF56601">
    <property type="entry name" value="beta-lactamase/transpeptidase-like"/>
    <property type="match status" value="1"/>
</dbReference>
<evidence type="ECO:0000256" key="2">
    <source>
        <dbReference type="ARBA" id="ARBA00007171"/>
    </source>
</evidence>
<evidence type="ECO:0000259" key="6">
    <source>
        <dbReference type="Pfam" id="PF03717"/>
    </source>
</evidence>
<evidence type="ECO:0000313" key="9">
    <source>
        <dbReference type="Proteomes" id="UP001519271"/>
    </source>
</evidence>
<dbReference type="PROSITE" id="PS51257">
    <property type="entry name" value="PROKAR_LIPOPROTEIN"/>
    <property type="match status" value="1"/>
</dbReference>
<dbReference type="Pfam" id="PF00905">
    <property type="entry name" value="Transpeptidase"/>
    <property type="match status" value="1"/>
</dbReference>
<comment type="similarity">
    <text evidence="2">Belongs to the transpeptidase family.</text>
</comment>
<feature type="domain" description="NTF2-like N-terminal transpeptidase" evidence="7">
    <location>
        <begin position="29"/>
        <end position="151"/>
    </location>
</feature>
<dbReference type="RefSeq" id="WP_209459666.1">
    <property type="nucleotide sequence ID" value="NZ_JAGGKC010000015.1"/>
</dbReference>
<dbReference type="PANTHER" id="PTHR30627:SF25">
    <property type="entry name" value="PENICILLIN-BINDING PROTEIN 3"/>
    <property type="match status" value="1"/>
</dbReference>
<dbReference type="EMBL" id="JAGGKC010000015">
    <property type="protein sequence ID" value="MBP1919466.1"/>
    <property type="molecule type" value="Genomic_DNA"/>
</dbReference>
<keyword evidence="9" id="KW-1185">Reference proteome</keyword>
<dbReference type="Pfam" id="PF03717">
    <property type="entry name" value="PBP_dimer"/>
    <property type="match status" value="1"/>
</dbReference>
<accession>A0ABS4G4K5</accession>
<feature type="domain" description="Penicillin-binding protein transpeptidase" evidence="5">
    <location>
        <begin position="361"/>
        <end position="666"/>
    </location>
</feature>
<dbReference type="InterPro" id="IPR036138">
    <property type="entry name" value="PBP_dimer_sf"/>
</dbReference>
<evidence type="ECO:0000256" key="1">
    <source>
        <dbReference type="ARBA" id="ARBA00004370"/>
    </source>
</evidence>
<evidence type="ECO:0000313" key="8">
    <source>
        <dbReference type="EMBL" id="MBP1919466.1"/>
    </source>
</evidence>
<comment type="caution">
    <text evidence="8">The sequence shown here is derived from an EMBL/GenBank/DDBJ whole genome shotgun (WGS) entry which is preliminary data.</text>
</comment>
<dbReference type="Gene3D" id="3.30.1390.30">
    <property type="entry name" value="Penicillin-binding protein 2a, domain 3"/>
    <property type="match status" value="1"/>
</dbReference>
<dbReference type="Pfam" id="PF05223">
    <property type="entry name" value="MecA_N"/>
    <property type="match status" value="1"/>
</dbReference>
<organism evidence="8 9">
    <name type="scientific">Youngiibacter multivorans</name>
    <dbReference type="NCBI Taxonomy" id="937251"/>
    <lineage>
        <taxon>Bacteria</taxon>
        <taxon>Bacillati</taxon>
        <taxon>Bacillota</taxon>
        <taxon>Clostridia</taxon>
        <taxon>Eubacteriales</taxon>
        <taxon>Clostridiaceae</taxon>
        <taxon>Youngiibacter</taxon>
    </lineage>
</organism>
<feature type="domain" description="Penicillin-binding protein dimerisation" evidence="6">
    <location>
        <begin position="160"/>
        <end position="327"/>
    </location>
</feature>
<keyword evidence="3" id="KW-0472">Membrane</keyword>
<reference evidence="8 9" key="1">
    <citation type="submission" date="2021-03" db="EMBL/GenBank/DDBJ databases">
        <title>Genomic Encyclopedia of Type Strains, Phase IV (KMG-IV): sequencing the most valuable type-strain genomes for metagenomic binning, comparative biology and taxonomic classification.</title>
        <authorList>
            <person name="Goeker M."/>
        </authorList>
    </citation>
    <scope>NUCLEOTIDE SEQUENCE [LARGE SCALE GENOMIC DNA]</scope>
    <source>
        <strain evidence="8 9">DSM 6139</strain>
    </source>
</reference>
<dbReference type="SUPFAM" id="SSF54427">
    <property type="entry name" value="NTF2-like"/>
    <property type="match status" value="1"/>
</dbReference>
<dbReference type="InterPro" id="IPR012338">
    <property type="entry name" value="Beta-lactam/transpept-like"/>
</dbReference>
<evidence type="ECO:0000259" key="7">
    <source>
        <dbReference type="Pfam" id="PF05223"/>
    </source>
</evidence>
<dbReference type="InterPro" id="IPR050515">
    <property type="entry name" value="Beta-lactam/transpept"/>
</dbReference>
<evidence type="ECO:0000256" key="3">
    <source>
        <dbReference type="ARBA" id="ARBA00023136"/>
    </source>
</evidence>
<dbReference type="SUPFAM" id="SSF56519">
    <property type="entry name" value="Penicillin binding protein dimerisation domain"/>
    <property type="match status" value="1"/>
</dbReference>